<dbReference type="InterPro" id="IPR041440">
    <property type="entry name" value="HypF_C"/>
</dbReference>
<dbReference type="GO" id="GO:0003998">
    <property type="term" value="F:acylphosphatase activity"/>
    <property type="evidence" value="ECO:0007669"/>
    <property type="project" value="UniProtKB-EC"/>
</dbReference>
<sequence length="762" mass="84796">MDNGKNKETAVKIKVCGIVQGVGFRPLVYRAARELGLKGWVRNVGGDVEIVAQASKTALDRFLSDLKENKDQRYEIINMETEGLPVSDLENFVIIPSGEAKEISMIPADLPVCPQCLKELADPLDRRYGNPFISCMACGPRYTIIEEMPYDRDNTVMKDFPMCSACNKEYTSPESRRFHAQTISCNDCGPYLLYQDNRQREAEELTDREALKKAIKVLGDGGIVAVKGIGGYHLVCSPFLEKSVVRLRQCKGREEKPFAVMFHSVSEIKKYCDVSREEEILLTSKARPIVLLPMREDLMAPSTNKKSLYCGAFLPYTPLQHLLTEELGPLIMTSANTSGQPIIREDDCMCSLSDPYLDGVLYHRRRIVRSVDDSVAKIVAGSPQLIRRSRGYVPYPVFLQKEKAGEAEVFAAGGDLKAAFCLSRGAKAVVSQYFGDLEEFSVREEYKKSYKDLTRLLNITPKLAVCDQHPNYYSSRFTQSLMLPVMKVQHHHAHIASVMAEHGLKGPVIGVAFDGTGYGTDGSIWGGEFLICEGTEFVRAAHLRPFPILGGDQSMRDGKKTAVCYLHHAGLDSSFPDERKQLITAALDQRINTVLTSSMGRLFDAAASVLQIAHENRYEGECAILLEREAEIARREHIKPPSLPFLITKEDGVLKLDPRPFFEAAVNCKDRTKTGALALGFHHAAAEGIAEICEILRDCHHTSDVALSGGVFQNTVLTELTITLLKERGFHVYVNRLVPPGDGGLSLGQIYLGREHWKESNR</sequence>
<dbReference type="InterPro" id="IPR055128">
    <property type="entry name" value="HypF_C_2"/>
</dbReference>
<dbReference type="InterPro" id="IPR004421">
    <property type="entry name" value="Carbamoyltransferase_HypF"/>
</dbReference>
<dbReference type="Pfam" id="PF00708">
    <property type="entry name" value="Acylphosphatase"/>
    <property type="match status" value="1"/>
</dbReference>
<dbReference type="SUPFAM" id="SSF55821">
    <property type="entry name" value="YrdC/RibB"/>
    <property type="match status" value="1"/>
</dbReference>
<comment type="similarity">
    <text evidence="3 10">Belongs to the carbamoyltransferase HypF family.</text>
</comment>
<organism evidence="14 15">
    <name type="scientific">Lacrimispora xylanisolvens</name>
    <dbReference type="NCBI Taxonomy" id="384636"/>
    <lineage>
        <taxon>Bacteria</taxon>
        <taxon>Bacillati</taxon>
        <taxon>Bacillota</taxon>
        <taxon>Clostridia</taxon>
        <taxon>Lachnospirales</taxon>
        <taxon>Lachnospiraceae</taxon>
        <taxon>Lacrimispora</taxon>
    </lineage>
</organism>
<evidence type="ECO:0000256" key="6">
    <source>
        <dbReference type="ARBA" id="ARBA00022771"/>
    </source>
</evidence>
<comment type="similarity">
    <text evidence="2">Belongs to the acylphosphatase family.</text>
</comment>
<dbReference type="InterPro" id="IPR036046">
    <property type="entry name" value="Acylphosphatase-like_dom_sf"/>
</dbReference>
<feature type="active site" evidence="11">
    <location>
        <position position="43"/>
    </location>
</feature>
<comment type="caution">
    <text evidence="14">The sequence shown here is derived from an EMBL/GenBank/DDBJ whole genome shotgun (WGS) entry which is preliminary data.</text>
</comment>
<dbReference type="OrthoDB" id="9808093at2"/>
<evidence type="ECO:0000259" key="12">
    <source>
        <dbReference type="PROSITE" id="PS51160"/>
    </source>
</evidence>
<dbReference type="UniPathway" id="UPA00335"/>
<reference evidence="14 15" key="1">
    <citation type="submission" date="2018-02" db="EMBL/GenBank/DDBJ databases">
        <title>Genomic Encyclopedia of Archaeal and Bacterial Type Strains, Phase II (KMG-II): from individual species to whole genera.</title>
        <authorList>
            <person name="Goeker M."/>
        </authorList>
    </citation>
    <scope>NUCLEOTIDE SEQUENCE [LARGE SCALE GENOMIC DNA]</scope>
    <source>
        <strain evidence="14 15">DSM 3808</strain>
    </source>
</reference>
<dbReference type="Gene3D" id="3.30.420.360">
    <property type="match status" value="1"/>
</dbReference>
<name>A0A2S6HWU1_9FIRM</name>
<evidence type="ECO:0000256" key="7">
    <source>
        <dbReference type="ARBA" id="ARBA00022833"/>
    </source>
</evidence>
<dbReference type="Pfam" id="PF22521">
    <property type="entry name" value="HypF_C_2"/>
    <property type="match status" value="1"/>
</dbReference>
<evidence type="ECO:0000313" key="14">
    <source>
        <dbReference type="EMBL" id="PPK82472.1"/>
    </source>
</evidence>
<dbReference type="GO" id="GO:0051604">
    <property type="term" value="P:protein maturation"/>
    <property type="evidence" value="ECO:0007669"/>
    <property type="project" value="TreeGrafter"/>
</dbReference>
<dbReference type="Pfam" id="PF07503">
    <property type="entry name" value="zf-HYPF"/>
    <property type="match status" value="2"/>
</dbReference>
<dbReference type="EMBL" id="PTJA01000002">
    <property type="protein sequence ID" value="PPK82472.1"/>
    <property type="molecule type" value="Genomic_DNA"/>
</dbReference>
<dbReference type="InterPro" id="IPR001792">
    <property type="entry name" value="Acylphosphatase-like_dom"/>
</dbReference>
<dbReference type="GO" id="GO:0003725">
    <property type="term" value="F:double-stranded RNA binding"/>
    <property type="evidence" value="ECO:0007669"/>
    <property type="project" value="InterPro"/>
</dbReference>
<dbReference type="InterPro" id="IPR011125">
    <property type="entry name" value="Znf_HypF"/>
</dbReference>
<keyword evidence="15" id="KW-1185">Reference proteome</keyword>
<dbReference type="Gene3D" id="3.90.870.50">
    <property type="match status" value="1"/>
</dbReference>
<dbReference type="AlphaFoldDB" id="A0A2S6HWU1"/>
<comment type="catalytic activity">
    <reaction evidence="9">
        <text>C-terminal L-cysteinyl-[HypE protein] + carbamoyl phosphate + ATP + H2O = C-terminal S-carboxamide-L-cysteinyl-[HypE protein] + AMP + phosphate + diphosphate + H(+)</text>
        <dbReference type="Rhea" id="RHEA:55636"/>
        <dbReference type="Rhea" id="RHEA-COMP:14247"/>
        <dbReference type="Rhea" id="RHEA-COMP:14392"/>
        <dbReference type="ChEBI" id="CHEBI:15377"/>
        <dbReference type="ChEBI" id="CHEBI:15378"/>
        <dbReference type="ChEBI" id="CHEBI:30616"/>
        <dbReference type="ChEBI" id="CHEBI:33019"/>
        <dbReference type="ChEBI" id="CHEBI:43474"/>
        <dbReference type="ChEBI" id="CHEBI:58228"/>
        <dbReference type="ChEBI" id="CHEBI:76913"/>
        <dbReference type="ChEBI" id="CHEBI:139126"/>
        <dbReference type="ChEBI" id="CHEBI:456215"/>
    </reaction>
</comment>
<dbReference type="SUPFAM" id="SSF54975">
    <property type="entry name" value="Acylphosphatase/BLUF domain-like"/>
    <property type="match status" value="1"/>
</dbReference>
<dbReference type="PROSITE" id="PS00150">
    <property type="entry name" value="ACYLPHOSPHATASE_1"/>
    <property type="match status" value="1"/>
</dbReference>
<feature type="domain" description="Acylphosphatase-like" evidence="12">
    <location>
        <begin position="10"/>
        <end position="96"/>
    </location>
</feature>
<evidence type="ECO:0000256" key="2">
    <source>
        <dbReference type="ARBA" id="ARBA00005614"/>
    </source>
</evidence>
<proteinExistence type="inferred from homology"/>
<dbReference type="PANTHER" id="PTHR42959">
    <property type="entry name" value="CARBAMOYLTRANSFERASE"/>
    <property type="match status" value="1"/>
</dbReference>
<dbReference type="NCBIfam" id="TIGR00143">
    <property type="entry name" value="hypF"/>
    <property type="match status" value="1"/>
</dbReference>
<dbReference type="EC" id="6.2.-.-" evidence="10"/>
<dbReference type="Proteomes" id="UP000237749">
    <property type="component" value="Unassembled WGS sequence"/>
</dbReference>
<dbReference type="InterPro" id="IPR006070">
    <property type="entry name" value="Sua5-like_dom"/>
</dbReference>
<dbReference type="PIRSF" id="PIRSF006256">
    <property type="entry name" value="CMPcnvr_hdrg_mat"/>
    <property type="match status" value="1"/>
</dbReference>
<keyword evidence="5" id="KW-0479">Metal-binding</keyword>
<accession>A0A2S6HWU1</accession>
<dbReference type="InterPro" id="IPR017968">
    <property type="entry name" value="Acylphosphatase_CS"/>
</dbReference>
<dbReference type="InterPro" id="IPR017945">
    <property type="entry name" value="DHBP_synth_RibB-like_a/b_dom"/>
</dbReference>
<evidence type="ECO:0000256" key="11">
    <source>
        <dbReference type="PROSITE-ProRule" id="PRU00520"/>
    </source>
</evidence>
<keyword evidence="6" id="KW-0863">Zinc-finger</keyword>
<dbReference type="PANTHER" id="PTHR42959:SF1">
    <property type="entry name" value="CARBAMOYLTRANSFERASE HYPF"/>
    <property type="match status" value="1"/>
</dbReference>
<dbReference type="GO" id="GO:0016743">
    <property type="term" value="F:carboxyl- or carbamoyltransferase activity"/>
    <property type="evidence" value="ECO:0007669"/>
    <property type="project" value="UniProtKB-UniRule"/>
</dbReference>
<dbReference type="PROSITE" id="PS51160">
    <property type="entry name" value="ACYLPHOSPHATASE_3"/>
    <property type="match status" value="1"/>
</dbReference>
<keyword evidence="4" id="KW-0436">Ligase</keyword>
<keyword evidence="7" id="KW-0862">Zinc</keyword>
<dbReference type="Pfam" id="PF01300">
    <property type="entry name" value="Sua5_yciO_yrdC"/>
    <property type="match status" value="1"/>
</dbReference>
<evidence type="ECO:0000256" key="9">
    <source>
        <dbReference type="ARBA" id="ARBA00048220"/>
    </source>
</evidence>
<dbReference type="GO" id="GO:0016874">
    <property type="term" value="F:ligase activity"/>
    <property type="evidence" value="ECO:0007669"/>
    <property type="project" value="UniProtKB-UniRule"/>
</dbReference>
<dbReference type="Gene3D" id="3.30.420.40">
    <property type="match status" value="1"/>
</dbReference>
<dbReference type="PROSITE" id="PS51163">
    <property type="entry name" value="YRDC"/>
    <property type="match status" value="1"/>
</dbReference>
<evidence type="ECO:0000256" key="10">
    <source>
        <dbReference type="PIRNR" id="PIRNR006256"/>
    </source>
</evidence>
<gene>
    <name evidence="14" type="ORF">BXY41_102160</name>
</gene>
<evidence type="ECO:0000256" key="4">
    <source>
        <dbReference type="ARBA" id="ARBA00022598"/>
    </source>
</evidence>
<protein>
    <recommendedName>
        <fullName evidence="10">Carbamoyltransferase</fullName>
        <ecNumber evidence="10">6.2.-.-</ecNumber>
    </recommendedName>
</protein>
<keyword evidence="11" id="KW-0378">Hydrolase</keyword>
<evidence type="ECO:0000259" key="13">
    <source>
        <dbReference type="PROSITE" id="PS51163"/>
    </source>
</evidence>
<evidence type="ECO:0000256" key="8">
    <source>
        <dbReference type="ARBA" id="ARBA00047645"/>
    </source>
</evidence>
<evidence type="ECO:0000256" key="3">
    <source>
        <dbReference type="ARBA" id="ARBA00008097"/>
    </source>
</evidence>
<dbReference type="RefSeq" id="WP_104434956.1">
    <property type="nucleotide sequence ID" value="NZ_PTJA01000002.1"/>
</dbReference>
<comment type="catalytic activity">
    <reaction evidence="8 11">
        <text>an acyl phosphate + H2O = a carboxylate + phosphate + H(+)</text>
        <dbReference type="Rhea" id="RHEA:14965"/>
        <dbReference type="ChEBI" id="CHEBI:15377"/>
        <dbReference type="ChEBI" id="CHEBI:15378"/>
        <dbReference type="ChEBI" id="CHEBI:29067"/>
        <dbReference type="ChEBI" id="CHEBI:43474"/>
        <dbReference type="ChEBI" id="CHEBI:59918"/>
        <dbReference type="EC" id="3.6.1.7"/>
    </reaction>
</comment>
<comment type="pathway">
    <text evidence="1">Protein modification; [NiFe] hydrogenase maturation.</text>
</comment>
<evidence type="ECO:0000256" key="1">
    <source>
        <dbReference type="ARBA" id="ARBA00004711"/>
    </source>
</evidence>
<dbReference type="InterPro" id="IPR051060">
    <property type="entry name" value="Carbamoyltrans_HypF-like"/>
</dbReference>
<dbReference type="Pfam" id="PF17788">
    <property type="entry name" value="HypF_C"/>
    <property type="match status" value="1"/>
</dbReference>
<feature type="active site" evidence="11">
    <location>
        <position position="25"/>
    </location>
</feature>
<dbReference type="Gene3D" id="3.30.110.120">
    <property type="match status" value="1"/>
</dbReference>
<dbReference type="GO" id="GO:0008270">
    <property type="term" value="F:zinc ion binding"/>
    <property type="evidence" value="ECO:0007669"/>
    <property type="project" value="UniProtKB-KW"/>
</dbReference>
<evidence type="ECO:0000313" key="15">
    <source>
        <dbReference type="Proteomes" id="UP000237749"/>
    </source>
</evidence>
<evidence type="ECO:0000256" key="5">
    <source>
        <dbReference type="ARBA" id="ARBA00022723"/>
    </source>
</evidence>
<feature type="domain" description="YrdC-like" evidence="13">
    <location>
        <begin position="208"/>
        <end position="391"/>
    </location>
</feature>